<comment type="caution">
    <text evidence="2">The sequence shown here is derived from an EMBL/GenBank/DDBJ whole genome shotgun (WGS) entry which is preliminary data.</text>
</comment>
<sequence length="170" mass="18263">VAPSTLRGSAASSSAQLHRRWEEPAFFDAFSVGESTFNYDGAQKDRGGEGTGTYREYVDGYNPQIVNAYEPDAVPPVQFQESESAGAQQAFQSFYPGEKAGPGGRAQSLGEWQTDSGTGDYTQQYQYPAAGETQLSTQRSGLDQAHASLALGAAWFDASVKQIDGYGRPK</sequence>
<accession>A0A813FV32</accession>
<dbReference type="AlphaFoldDB" id="A0A813FV32"/>
<evidence type="ECO:0000256" key="1">
    <source>
        <dbReference type="SAM" id="MobiDB-lite"/>
    </source>
</evidence>
<feature type="non-terminal residue" evidence="2">
    <location>
        <position position="1"/>
    </location>
</feature>
<feature type="compositionally biased region" description="Polar residues" evidence="1">
    <location>
        <begin position="79"/>
        <end position="92"/>
    </location>
</feature>
<feature type="non-terminal residue" evidence="2">
    <location>
        <position position="170"/>
    </location>
</feature>
<organism evidence="2 3">
    <name type="scientific">Polarella glacialis</name>
    <name type="common">Dinoflagellate</name>
    <dbReference type="NCBI Taxonomy" id="89957"/>
    <lineage>
        <taxon>Eukaryota</taxon>
        <taxon>Sar</taxon>
        <taxon>Alveolata</taxon>
        <taxon>Dinophyceae</taxon>
        <taxon>Suessiales</taxon>
        <taxon>Suessiaceae</taxon>
        <taxon>Polarella</taxon>
    </lineage>
</organism>
<feature type="compositionally biased region" description="Polar residues" evidence="1">
    <location>
        <begin position="110"/>
        <end position="126"/>
    </location>
</feature>
<name>A0A813FV32_POLGL</name>
<dbReference type="EMBL" id="CAJNNV010026270">
    <property type="protein sequence ID" value="CAE8617744.1"/>
    <property type="molecule type" value="Genomic_DNA"/>
</dbReference>
<evidence type="ECO:0000313" key="2">
    <source>
        <dbReference type="EMBL" id="CAE8617744.1"/>
    </source>
</evidence>
<evidence type="ECO:0000313" key="3">
    <source>
        <dbReference type="Proteomes" id="UP000654075"/>
    </source>
</evidence>
<proteinExistence type="predicted"/>
<keyword evidence="3" id="KW-1185">Reference proteome</keyword>
<dbReference type="OrthoDB" id="411231at2759"/>
<dbReference type="Proteomes" id="UP000654075">
    <property type="component" value="Unassembled WGS sequence"/>
</dbReference>
<feature type="region of interest" description="Disordered" evidence="1">
    <location>
        <begin position="78"/>
        <end position="139"/>
    </location>
</feature>
<reference evidence="2" key="1">
    <citation type="submission" date="2021-02" db="EMBL/GenBank/DDBJ databases">
        <authorList>
            <person name="Dougan E. K."/>
            <person name="Rhodes N."/>
            <person name="Thang M."/>
            <person name="Chan C."/>
        </authorList>
    </citation>
    <scope>NUCLEOTIDE SEQUENCE</scope>
</reference>
<gene>
    <name evidence="2" type="ORF">PGLA1383_LOCUS35403</name>
</gene>
<protein>
    <submittedName>
        <fullName evidence="2">Uncharacterized protein</fullName>
    </submittedName>
</protein>